<name>A0ABS1Q8S0_9ACTN</name>
<keyword evidence="2" id="KW-1185">Reference proteome</keyword>
<reference evidence="1 2" key="1">
    <citation type="submission" date="2021-01" db="EMBL/GenBank/DDBJ databases">
        <title>WGS of actinomycetes isolated from Thailand.</title>
        <authorList>
            <person name="Thawai C."/>
        </authorList>
    </citation>
    <scope>NUCLEOTIDE SEQUENCE [LARGE SCALE GENOMIC DNA]</scope>
    <source>
        <strain evidence="1 2">CA3R110</strain>
    </source>
</reference>
<protein>
    <recommendedName>
        <fullName evidence="3">XRE family transcriptional regulator</fullName>
    </recommendedName>
</protein>
<dbReference type="RefSeq" id="WP_201858500.1">
    <property type="nucleotide sequence ID" value="NZ_JAERRG010000062.1"/>
</dbReference>
<comment type="caution">
    <text evidence="1">The sequence shown here is derived from an EMBL/GenBank/DDBJ whole genome shotgun (WGS) entry which is preliminary data.</text>
</comment>
<proteinExistence type="predicted"/>
<evidence type="ECO:0008006" key="3">
    <source>
        <dbReference type="Google" id="ProtNLM"/>
    </source>
</evidence>
<dbReference type="Proteomes" id="UP000621510">
    <property type="component" value="Unassembled WGS sequence"/>
</dbReference>
<evidence type="ECO:0000313" key="2">
    <source>
        <dbReference type="Proteomes" id="UP000621510"/>
    </source>
</evidence>
<organism evidence="1 2">
    <name type="scientific">Streptomyces endocoffeicus</name>
    <dbReference type="NCBI Taxonomy" id="2898945"/>
    <lineage>
        <taxon>Bacteria</taxon>
        <taxon>Bacillati</taxon>
        <taxon>Actinomycetota</taxon>
        <taxon>Actinomycetes</taxon>
        <taxon>Kitasatosporales</taxon>
        <taxon>Streptomycetaceae</taxon>
        <taxon>Streptomyces</taxon>
    </lineage>
</organism>
<dbReference type="EMBL" id="JAERRG010000062">
    <property type="protein sequence ID" value="MBL1120744.1"/>
    <property type="molecule type" value="Genomic_DNA"/>
</dbReference>
<gene>
    <name evidence="1" type="ORF">JK364_52080</name>
</gene>
<accession>A0ABS1Q8S0</accession>
<sequence>MGLQAPLPERAGDPREAPGRCVDEDLLIKFRGQTTRKQVAEVAGVRPVRLKELEECLKHPEGLETLGKVLRVYCVRPGVAMSTRQ</sequence>
<evidence type="ECO:0000313" key="1">
    <source>
        <dbReference type="EMBL" id="MBL1120744.1"/>
    </source>
</evidence>